<comment type="caution">
    <text evidence="1">The sequence shown here is derived from an EMBL/GenBank/DDBJ whole genome shotgun (WGS) entry which is preliminary data.</text>
</comment>
<gene>
    <name evidence="1" type="ORF">E2C01_087444</name>
</gene>
<evidence type="ECO:0000313" key="1">
    <source>
        <dbReference type="EMBL" id="MPC92359.1"/>
    </source>
</evidence>
<name>A0A5B7JBT8_PORTR</name>
<organism evidence="1 2">
    <name type="scientific">Portunus trituberculatus</name>
    <name type="common">Swimming crab</name>
    <name type="synonym">Neptunus trituberculatus</name>
    <dbReference type="NCBI Taxonomy" id="210409"/>
    <lineage>
        <taxon>Eukaryota</taxon>
        <taxon>Metazoa</taxon>
        <taxon>Ecdysozoa</taxon>
        <taxon>Arthropoda</taxon>
        <taxon>Crustacea</taxon>
        <taxon>Multicrustacea</taxon>
        <taxon>Malacostraca</taxon>
        <taxon>Eumalacostraca</taxon>
        <taxon>Eucarida</taxon>
        <taxon>Decapoda</taxon>
        <taxon>Pleocyemata</taxon>
        <taxon>Brachyura</taxon>
        <taxon>Eubrachyura</taxon>
        <taxon>Portunoidea</taxon>
        <taxon>Portunidae</taxon>
        <taxon>Portuninae</taxon>
        <taxon>Portunus</taxon>
    </lineage>
</organism>
<dbReference type="EMBL" id="VSRR010090978">
    <property type="protein sequence ID" value="MPC92359.1"/>
    <property type="molecule type" value="Genomic_DNA"/>
</dbReference>
<accession>A0A5B7JBT8</accession>
<dbReference type="AlphaFoldDB" id="A0A5B7JBT8"/>
<protein>
    <submittedName>
        <fullName evidence="1">Uncharacterized protein</fullName>
    </submittedName>
</protein>
<reference evidence="1 2" key="1">
    <citation type="submission" date="2019-05" db="EMBL/GenBank/DDBJ databases">
        <title>Another draft genome of Portunus trituberculatus and its Hox gene families provides insights of decapod evolution.</title>
        <authorList>
            <person name="Jeong J.-H."/>
            <person name="Song I."/>
            <person name="Kim S."/>
            <person name="Choi T."/>
            <person name="Kim D."/>
            <person name="Ryu S."/>
            <person name="Kim W."/>
        </authorList>
    </citation>
    <scope>NUCLEOTIDE SEQUENCE [LARGE SCALE GENOMIC DNA]</scope>
    <source>
        <tissue evidence="1">Muscle</tissue>
    </source>
</reference>
<keyword evidence="2" id="KW-1185">Reference proteome</keyword>
<proteinExistence type="predicted"/>
<sequence>MNVVEMIAVTSPQSVNKEINNQDSSHPLPLPATKSTIEIAFPISTRRLNLKPPFSSSQKLTTRMEEQPRYAPPLREGVISVNTLVLLLALPYIFKQPLALYLLTPTPLPPPQGDNRAPSPSRSYTGGCLLGC</sequence>
<dbReference type="Proteomes" id="UP000324222">
    <property type="component" value="Unassembled WGS sequence"/>
</dbReference>
<evidence type="ECO:0000313" key="2">
    <source>
        <dbReference type="Proteomes" id="UP000324222"/>
    </source>
</evidence>